<evidence type="ECO:0000313" key="3">
    <source>
        <dbReference type="Proteomes" id="UP000829685"/>
    </source>
</evidence>
<sequence>MAEVDSGVTIFGQGAHRRSRVTTGLLEKHPYLPRSTRPKYITMQTDEGPKTKGPLRVPVRPRPRSVILPEYPNHLLSQYLDSENTPPQAAAGKHSVLQLLDSDDEANLRATGKLMPSPSGDDFIIFQADTQKKSEDTDGPSRESPSQPKQYPYALGSIACFEHLGFSRKKAALLAKKFFSQFYFGFCNEWEFQDVAIDVLDCCDVCDVEEPGQDTTPLFDALGLNEEMRKSLDQDMYDNLFEDGMTIMDWVEDTISSRCEAKLVADQTSQPAAVKPTTVDAKRDTEDGPEAKSVRTSPKRKAPVLLHNTLPMRPRNGDHACSDTKKRRLHTNGKMLSPPEEPREETPKKNGEHADAREQTIVLHGAEVLE</sequence>
<organism evidence="2 3">
    <name type="scientific">Neoarthrinium moseri</name>
    <dbReference type="NCBI Taxonomy" id="1658444"/>
    <lineage>
        <taxon>Eukaryota</taxon>
        <taxon>Fungi</taxon>
        <taxon>Dikarya</taxon>
        <taxon>Ascomycota</taxon>
        <taxon>Pezizomycotina</taxon>
        <taxon>Sordariomycetes</taxon>
        <taxon>Xylariomycetidae</taxon>
        <taxon>Amphisphaeriales</taxon>
        <taxon>Apiosporaceae</taxon>
        <taxon>Neoarthrinium</taxon>
    </lineage>
</organism>
<feature type="compositionally biased region" description="Basic and acidic residues" evidence="1">
    <location>
        <begin position="340"/>
        <end position="358"/>
    </location>
</feature>
<name>A0A9P9WQI5_9PEZI</name>
<evidence type="ECO:0000256" key="1">
    <source>
        <dbReference type="SAM" id="MobiDB-lite"/>
    </source>
</evidence>
<gene>
    <name evidence="2" type="ORF">JX265_004208</name>
</gene>
<evidence type="ECO:0000313" key="2">
    <source>
        <dbReference type="EMBL" id="KAI1875150.1"/>
    </source>
</evidence>
<comment type="caution">
    <text evidence="2">The sequence shown here is derived from an EMBL/GenBank/DDBJ whole genome shotgun (WGS) entry which is preliminary data.</text>
</comment>
<dbReference type="EMBL" id="JAFIMR010000008">
    <property type="protein sequence ID" value="KAI1875150.1"/>
    <property type="molecule type" value="Genomic_DNA"/>
</dbReference>
<feature type="region of interest" description="Disordered" evidence="1">
    <location>
        <begin position="131"/>
        <end position="150"/>
    </location>
</feature>
<protein>
    <submittedName>
        <fullName evidence="2">Uncharacterized protein</fullName>
    </submittedName>
</protein>
<feature type="compositionally biased region" description="Basic and acidic residues" evidence="1">
    <location>
        <begin position="280"/>
        <end position="293"/>
    </location>
</feature>
<reference evidence="2" key="1">
    <citation type="submission" date="2021-03" db="EMBL/GenBank/DDBJ databases">
        <title>Revisited historic fungal species revealed as producer of novel bioactive compounds through whole genome sequencing and comparative genomics.</title>
        <authorList>
            <person name="Vignolle G.A."/>
            <person name="Hochenegger N."/>
            <person name="Mach R.L."/>
            <person name="Mach-Aigner A.R."/>
            <person name="Javad Rahimi M."/>
            <person name="Salim K.A."/>
            <person name="Chan C.M."/>
            <person name="Lim L.B.L."/>
            <person name="Cai F."/>
            <person name="Druzhinina I.S."/>
            <person name="U'Ren J.M."/>
            <person name="Derntl C."/>
        </authorList>
    </citation>
    <scope>NUCLEOTIDE SEQUENCE</scope>
    <source>
        <strain evidence="2">TUCIM 5799</strain>
    </source>
</reference>
<feature type="compositionally biased region" description="Basic and acidic residues" evidence="1">
    <location>
        <begin position="315"/>
        <end position="324"/>
    </location>
</feature>
<feature type="region of interest" description="Disordered" evidence="1">
    <location>
        <begin position="265"/>
        <end position="370"/>
    </location>
</feature>
<keyword evidence="3" id="KW-1185">Reference proteome</keyword>
<dbReference type="Proteomes" id="UP000829685">
    <property type="component" value="Unassembled WGS sequence"/>
</dbReference>
<accession>A0A9P9WQI5</accession>
<feature type="compositionally biased region" description="Basic and acidic residues" evidence="1">
    <location>
        <begin position="131"/>
        <end position="141"/>
    </location>
</feature>
<proteinExistence type="predicted"/>
<dbReference type="AlphaFoldDB" id="A0A9P9WQI5"/>